<evidence type="ECO:0000256" key="5">
    <source>
        <dbReference type="ARBA" id="ARBA00023136"/>
    </source>
</evidence>
<feature type="transmembrane region" description="Helical" evidence="6">
    <location>
        <begin position="294"/>
        <end position="316"/>
    </location>
</feature>
<dbReference type="AlphaFoldDB" id="A0A8J3C3A8"/>
<dbReference type="InterPro" id="IPR002293">
    <property type="entry name" value="AA/rel_permease1"/>
</dbReference>
<dbReference type="RefSeq" id="WP_373292880.1">
    <property type="nucleotide sequence ID" value="NZ_BMMX01000036.1"/>
</dbReference>
<feature type="transmembrane region" description="Helical" evidence="6">
    <location>
        <begin position="134"/>
        <end position="150"/>
    </location>
</feature>
<feature type="transmembrane region" description="Helical" evidence="6">
    <location>
        <begin position="405"/>
        <end position="427"/>
    </location>
</feature>
<feature type="transmembrane region" description="Helical" evidence="6">
    <location>
        <begin position="195"/>
        <end position="217"/>
    </location>
</feature>
<dbReference type="PANTHER" id="PTHR42770">
    <property type="entry name" value="AMINO ACID TRANSPORTER-RELATED"/>
    <property type="match status" value="1"/>
</dbReference>
<evidence type="ECO:0000256" key="1">
    <source>
        <dbReference type="ARBA" id="ARBA00004651"/>
    </source>
</evidence>
<dbReference type="Pfam" id="PF13520">
    <property type="entry name" value="AA_permease_2"/>
    <property type="match status" value="1"/>
</dbReference>
<keyword evidence="5 6" id="KW-0472">Membrane</keyword>
<dbReference type="InterPro" id="IPR050367">
    <property type="entry name" value="APC_superfamily"/>
</dbReference>
<dbReference type="PANTHER" id="PTHR42770:SF16">
    <property type="entry name" value="AMINO ACID PERMEASE"/>
    <property type="match status" value="1"/>
</dbReference>
<dbReference type="Gene3D" id="1.20.1740.10">
    <property type="entry name" value="Amino acid/polyamine transporter I"/>
    <property type="match status" value="1"/>
</dbReference>
<feature type="transmembrane region" description="Helical" evidence="6">
    <location>
        <begin position="337"/>
        <end position="359"/>
    </location>
</feature>
<keyword evidence="3 6" id="KW-0812">Transmembrane</keyword>
<dbReference type="GO" id="GO:0005886">
    <property type="term" value="C:plasma membrane"/>
    <property type="evidence" value="ECO:0007669"/>
    <property type="project" value="UniProtKB-SubCell"/>
</dbReference>
<feature type="transmembrane region" description="Helical" evidence="6">
    <location>
        <begin position="162"/>
        <end position="183"/>
    </location>
</feature>
<reference evidence="7" key="1">
    <citation type="journal article" date="2014" name="Int. J. Syst. Evol. Microbiol.">
        <title>Complete genome sequence of Corynebacterium casei LMG S-19264T (=DSM 44701T), isolated from a smear-ripened cheese.</title>
        <authorList>
            <consortium name="US DOE Joint Genome Institute (JGI-PGF)"/>
            <person name="Walter F."/>
            <person name="Albersmeier A."/>
            <person name="Kalinowski J."/>
            <person name="Ruckert C."/>
        </authorList>
    </citation>
    <scope>NUCLEOTIDE SEQUENCE</scope>
    <source>
        <strain evidence="7">CGMCC 4.7299</strain>
    </source>
</reference>
<proteinExistence type="predicted"/>
<comment type="caution">
    <text evidence="7">The sequence shown here is derived from an EMBL/GenBank/DDBJ whole genome shotgun (WGS) entry which is preliminary data.</text>
</comment>
<sequence length="504" mass="51722">MPSTLSTLPNSLAPDRMGAPGIGLAIASSVAPLTVVAGVVTTGLAVTGLTAVSAAMIAVAAALVIFAVGYMAMARHITNTGAFYAYVSKGLGRPLGVGSSWIALLAYNCFQIASYGGLGAISEPLFQDWFGVDVPWWVFALVVWAIVAFLGRRDVSVSEKVLAVLVISETALVVVYSLIILFSSDYGFSAKPFSAGQLFGAGGGALLAIGATSFAGVEQGAVYIEESKDPLRSVPRATYYTIGFIAVLYAVASWVQISAAGDQAVARAGEEGPDLFFNEAAATVGGWALDLGHILFLTSLIAAMIAFHNIIARYTYALGREGVLPKLFGQTVGGAPRAASTAQSVLGLVVIGIYAVTGLDPLVELFFVGGTTGGVGVLLLITLTSASVIGFFLRAAHGETAWRRLGAPVIATLLLIGISYLAVTNLATLYGVDPGTGPALYMPIVAVVVLVAGIAWGLILRHTRPDVYQGIGLGPRSAVATTGGFAAMMAGGSGPATEQPQGNR</sequence>
<dbReference type="EMBL" id="BMMX01000036">
    <property type="protein sequence ID" value="GGL11252.1"/>
    <property type="molecule type" value="Genomic_DNA"/>
</dbReference>
<reference evidence="7" key="2">
    <citation type="submission" date="2020-09" db="EMBL/GenBank/DDBJ databases">
        <authorList>
            <person name="Sun Q."/>
            <person name="Zhou Y."/>
        </authorList>
    </citation>
    <scope>NUCLEOTIDE SEQUENCE</scope>
    <source>
        <strain evidence="7">CGMCC 4.7299</strain>
    </source>
</reference>
<comment type="subcellular location">
    <subcellularLocation>
        <location evidence="1">Cell membrane</location>
        <topology evidence="1">Multi-pass membrane protein</topology>
    </subcellularLocation>
</comment>
<evidence type="ECO:0000256" key="2">
    <source>
        <dbReference type="ARBA" id="ARBA00022475"/>
    </source>
</evidence>
<evidence type="ECO:0000256" key="3">
    <source>
        <dbReference type="ARBA" id="ARBA00022692"/>
    </source>
</evidence>
<evidence type="ECO:0000313" key="8">
    <source>
        <dbReference type="Proteomes" id="UP000656042"/>
    </source>
</evidence>
<feature type="transmembrane region" description="Helical" evidence="6">
    <location>
        <begin position="94"/>
        <end position="114"/>
    </location>
</feature>
<evidence type="ECO:0000313" key="7">
    <source>
        <dbReference type="EMBL" id="GGL11252.1"/>
    </source>
</evidence>
<feature type="transmembrane region" description="Helical" evidence="6">
    <location>
        <begin position="439"/>
        <end position="459"/>
    </location>
</feature>
<protein>
    <submittedName>
        <fullName evidence="7">Amino acid permease</fullName>
    </submittedName>
</protein>
<feature type="transmembrane region" description="Helical" evidence="6">
    <location>
        <begin position="52"/>
        <end position="73"/>
    </location>
</feature>
<accession>A0A8J3C3A8</accession>
<gene>
    <name evidence="7" type="ORF">GCM10012284_52510</name>
</gene>
<keyword evidence="4 6" id="KW-1133">Transmembrane helix</keyword>
<evidence type="ECO:0000256" key="4">
    <source>
        <dbReference type="ARBA" id="ARBA00022989"/>
    </source>
</evidence>
<name>A0A8J3C3A8_9ACTN</name>
<dbReference type="GO" id="GO:0022857">
    <property type="term" value="F:transmembrane transporter activity"/>
    <property type="evidence" value="ECO:0007669"/>
    <property type="project" value="InterPro"/>
</dbReference>
<organism evidence="7 8">
    <name type="scientific">Mangrovihabitans endophyticus</name>
    <dbReference type="NCBI Taxonomy" id="1751298"/>
    <lineage>
        <taxon>Bacteria</taxon>
        <taxon>Bacillati</taxon>
        <taxon>Actinomycetota</taxon>
        <taxon>Actinomycetes</taxon>
        <taxon>Micromonosporales</taxon>
        <taxon>Micromonosporaceae</taxon>
        <taxon>Mangrovihabitans</taxon>
    </lineage>
</organism>
<keyword evidence="8" id="KW-1185">Reference proteome</keyword>
<feature type="transmembrane region" description="Helical" evidence="6">
    <location>
        <begin position="365"/>
        <end position="393"/>
    </location>
</feature>
<feature type="transmembrane region" description="Helical" evidence="6">
    <location>
        <begin position="237"/>
        <end position="257"/>
    </location>
</feature>
<keyword evidence="2" id="KW-1003">Cell membrane</keyword>
<dbReference type="PIRSF" id="PIRSF006060">
    <property type="entry name" value="AA_transporter"/>
    <property type="match status" value="1"/>
</dbReference>
<dbReference type="Proteomes" id="UP000656042">
    <property type="component" value="Unassembled WGS sequence"/>
</dbReference>
<evidence type="ECO:0000256" key="6">
    <source>
        <dbReference type="SAM" id="Phobius"/>
    </source>
</evidence>
<feature type="transmembrane region" description="Helical" evidence="6">
    <location>
        <begin position="21"/>
        <end position="46"/>
    </location>
</feature>